<dbReference type="SUPFAM" id="SSF54897">
    <property type="entry name" value="Protease propeptides/inhibitors"/>
    <property type="match status" value="1"/>
</dbReference>
<protein>
    <recommendedName>
        <fullName evidence="4">Inhibitor I9 domain-containing protein</fullName>
    </recommendedName>
</protein>
<dbReference type="GO" id="GO:0004866">
    <property type="term" value="F:endopeptidase inhibitor activity"/>
    <property type="evidence" value="ECO:0007669"/>
    <property type="project" value="TreeGrafter"/>
</dbReference>
<dbReference type="VEuPathDB" id="FungiDB:CLCR_00737"/>
<dbReference type="GO" id="GO:0042144">
    <property type="term" value="P:vacuole fusion, non-autophagic"/>
    <property type="evidence" value="ECO:0007669"/>
    <property type="project" value="TreeGrafter"/>
</dbReference>
<name>A0A1C1C6L4_9EURO</name>
<dbReference type="InterPro" id="IPR037045">
    <property type="entry name" value="S8pro/Inhibitor_I9_sf"/>
</dbReference>
<reference evidence="3" key="1">
    <citation type="submission" date="2015-07" db="EMBL/GenBank/DDBJ databases">
        <authorList>
            <person name="Teixeira M.M."/>
            <person name="Souza R.C."/>
            <person name="Almeida L.G."/>
            <person name="Vicente V.A."/>
            <person name="de Hoog S."/>
            <person name="Bocca A.L."/>
            <person name="de Almeida S.R."/>
            <person name="Vasconcelos A.T."/>
            <person name="Felipe M.S."/>
        </authorList>
    </citation>
    <scope>NUCLEOTIDE SEQUENCE [LARGE SCALE GENOMIC DNA]</scope>
    <source>
        <strain evidence="3">KSF</strain>
    </source>
</reference>
<keyword evidence="3" id="KW-1185">Reference proteome</keyword>
<dbReference type="Gene3D" id="3.30.70.80">
    <property type="entry name" value="Peptidase S8 propeptide/proteinase inhibitor I9"/>
    <property type="match status" value="1"/>
</dbReference>
<dbReference type="EMBL" id="LGRB01000021">
    <property type="protein sequence ID" value="OCT44116.1"/>
    <property type="molecule type" value="Genomic_DNA"/>
</dbReference>
<gene>
    <name evidence="2" type="ORF">CLCR_00737</name>
</gene>
<dbReference type="InterPro" id="IPR052471">
    <property type="entry name" value="PBI_I9"/>
</dbReference>
<evidence type="ECO:0000313" key="2">
    <source>
        <dbReference type="EMBL" id="OCT44116.1"/>
    </source>
</evidence>
<dbReference type="AlphaFoldDB" id="A0A1C1C6L4"/>
<proteinExistence type="inferred from homology"/>
<dbReference type="VEuPathDB" id="FungiDB:G647_01052"/>
<dbReference type="OrthoDB" id="5518345at2759"/>
<dbReference type="PANTHER" id="PTHR28288">
    <property type="entry name" value="PROTEASE B INHIBITOR 2"/>
    <property type="match status" value="1"/>
</dbReference>
<evidence type="ECO:0000256" key="1">
    <source>
        <dbReference type="ARBA" id="ARBA00038069"/>
    </source>
</evidence>
<sequence length="81" mass="9184">MPLFNRVAYRTDRISKVTLKENASPEELKKAKDKATADGGEIKHEFTLIKGFTVEFPDDKVGVLQTNDHIHVEQDSEVKTQ</sequence>
<evidence type="ECO:0008006" key="4">
    <source>
        <dbReference type="Google" id="ProtNLM"/>
    </source>
</evidence>
<organism evidence="2 3">
    <name type="scientific">Cladophialophora carrionii</name>
    <dbReference type="NCBI Taxonomy" id="86049"/>
    <lineage>
        <taxon>Eukaryota</taxon>
        <taxon>Fungi</taxon>
        <taxon>Dikarya</taxon>
        <taxon>Ascomycota</taxon>
        <taxon>Pezizomycotina</taxon>
        <taxon>Eurotiomycetes</taxon>
        <taxon>Chaetothyriomycetidae</taxon>
        <taxon>Chaetothyriales</taxon>
        <taxon>Herpotrichiellaceae</taxon>
        <taxon>Cladophialophora</taxon>
    </lineage>
</organism>
<dbReference type="FunFam" id="3.30.70.80:FF:000005">
    <property type="entry name" value="Proteinase inhibitor I2B"/>
    <property type="match status" value="1"/>
</dbReference>
<evidence type="ECO:0000313" key="3">
    <source>
        <dbReference type="Proteomes" id="UP000094526"/>
    </source>
</evidence>
<accession>A0A1C1C6L4</accession>
<dbReference type="PANTHER" id="PTHR28288:SF2">
    <property type="entry name" value="PROTEASE B INHIBITOR 2"/>
    <property type="match status" value="1"/>
</dbReference>
<dbReference type="Proteomes" id="UP000094526">
    <property type="component" value="Unassembled WGS sequence"/>
</dbReference>
<dbReference type="STRING" id="86049.A0A1C1C6L4"/>
<comment type="similarity">
    <text evidence="1">Belongs to the protease inhibitor I9 family.</text>
</comment>
<comment type="caution">
    <text evidence="2">The sequence shown here is derived from an EMBL/GenBank/DDBJ whole genome shotgun (WGS) entry which is preliminary data.</text>
</comment>